<dbReference type="InterPro" id="IPR034093">
    <property type="entry name" value="KHK"/>
</dbReference>
<dbReference type="InterPro" id="IPR002173">
    <property type="entry name" value="Carboh/pur_kinase_PfkB_CS"/>
</dbReference>
<evidence type="ECO:0000256" key="3">
    <source>
        <dbReference type="ARBA" id="ARBA00022679"/>
    </source>
</evidence>
<dbReference type="GO" id="GO:0005524">
    <property type="term" value="F:ATP binding"/>
    <property type="evidence" value="ECO:0007669"/>
    <property type="project" value="UniProtKB-KW"/>
</dbReference>
<dbReference type="PANTHER" id="PTHR42774:SF3">
    <property type="entry name" value="KETOHEXOKINASE"/>
    <property type="match status" value="1"/>
</dbReference>
<evidence type="ECO:0000256" key="1">
    <source>
        <dbReference type="ARBA" id="ARBA00010688"/>
    </source>
</evidence>
<dbReference type="EMBL" id="SWLE01000018">
    <property type="protein sequence ID" value="TNM89238.1"/>
    <property type="molecule type" value="Genomic_DNA"/>
</dbReference>
<evidence type="ECO:0000259" key="13">
    <source>
        <dbReference type="Pfam" id="PF00294"/>
    </source>
</evidence>
<proteinExistence type="inferred from homology"/>
<comment type="pathway">
    <text evidence="8">Carbohydrate metabolism; fructose metabolism.</text>
</comment>
<comment type="subunit">
    <text evidence="2">Homodimer.</text>
</comment>
<evidence type="ECO:0000256" key="9">
    <source>
        <dbReference type="ARBA" id="ARBA00057271"/>
    </source>
</evidence>
<dbReference type="Pfam" id="PF00294">
    <property type="entry name" value="PfkB"/>
    <property type="match status" value="1"/>
</dbReference>
<keyword evidence="3" id="KW-0808">Transferase</keyword>
<evidence type="ECO:0000256" key="8">
    <source>
        <dbReference type="ARBA" id="ARBA00037915"/>
    </source>
</evidence>
<dbReference type="EC" id="2.7.1.3" evidence="10"/>
<evidence type="ECO:0000256" key="11">
    <source>
        <dbReference type="ARBA" id="ARBA00070614"/>
    </source>
</evidence>
<organism evidence="14 15">
    <name type="scientific">Takifugu bimaculatus</name>
    <dbReference type="NCBI Taxonomy" id="433685"/>
    <lineage>
        <taxon>Eukaryota</taxon>
        <taxon>Metazoa</taxon>
        <taxon>Chordata</taxon>
        <taxon>Craniata</taxon>
        <taxon>Vertebrata</taxon>
        <taxon>Euteleostomi</taxon>
        <taxon>Actinopterygii</taxon>
        <taxon>Neopterygii</taxon>
        <taxon>Teleostei</taxon>
        <taxon>Neoteleostei</taxon>
        <taxon>Acanthomorphata</taxon>
        <taxon>Eupercaria</taxon>
        <taxon>Tetraodontiformes</taxon>
        <taxon>Tetradontoidea</taxon>
        <taxon>Tetraodontidae</taxon>
        <taxon>Takifugu</taxon>
    </lineage>
</organism>
<evidence type="ECO:0000256" key="5">
    <source>
        <dbReference type="ARBA" id="ARBA00022777"/>
    </source>
</evidence>
<gene>
    <name evidence="14" type="ORF">fugu_005493</name>
</gene>
<dbReference type="GO" id="GO:0006000">
    <property type="term" value="P:fructose metabolic process"/>
    <property type="evidence" value="ECO:0007669"/>
    <property type="project" value="InterPro"/>
</dbReference>
<keyword evidence="7" id="KW-0119">Carbohydrate metabolism</keyword>
<feature type="domain" description="Carbohydrate kinase PfkB" evidence="13">
    <location>
        <begin position="84"/>
        <end position="373"/>
    </location>
</feature>
<dbReference type="InterPro" id="IPR029056">
    <property type="entry name" value="Ribokinase-like"/>
</dbReference>
<keyword evidence="5" id="KW-0418">Kinase</keyword>
<dbReference type="InterPro" id="IPR011611">
    <property type="entry name" value="PfkB_dom"/>
</dbReference>
<evidence type="ECO:0000256" key="2">
    <source>
        <dbReference type="ARBA" id="ARBA00011738"/>
    </source>
</evidence>
<sequence length="382" mass="41507">MLANPHFSLFFSQNEVQAQTTSSGPTVRITWKHSTSQGRCCHQCVNGETVTRAAPVQVLHMLPKHVPRGMSSLQGMAFEMEEQKKILCVGLVCLDIINVVDKYPEEDTDSRCLSQRWQRGGNASNSCTVLSLLGASSAFMGSLAAGPVANFIVDDFLSRAIDVSAVVWQVKGETPCACCVVCPTTGSRTVVLFDTNLPDVTAENFSNVDLRQFKWVHLEGRNAEEQVKMVQQVEVHNASVPPQQRVTVSVEIEKAREPLYQLFPHGDVVFVSKDVARHFGFLTAEAALRGFYPRVKQGAVLICAWAEKGADALGPDGLIVHSDAFPPESLVDTLGAGDTFNAAVIYTLSKGGSLQEALTFGCRVAGWKCGFHGYDSIGENVQ</sequence>
<dbReference type="PROSITE" id="PS00584">
    <property type="entry name" value="PFKB_KINASES_2"/>
    <property type="match status" value="1"/>
</dbReference>
<comment type="function">
    <text evidence="9">Catalyzes the phosphorylation of the ketose sugar fructose to fructose-1-phosphate.</text>
</comment>
<evidence type="ECO:0000256" key="7">
    <source>
        <dbReference type="ARBA" id="ARBA00023277"/>
    </source>
</evidence>
<comment type="caution">
    <text evidence="14">The sequence shown here is derived from an EMBL/GenBank/DDBJ whole genome shotgun (WGS) entry which is preliminary data.</text>
</comment>
<dbReference type="PANTHER" id="PTHR42774">
    <property type="entry name" value="PHOSPHOTRANSFERASE SYSTEM TRANSPORT PROTEIN"/>
    <property type="match status" value="1"/>
</dbReference>
<name>A0A4Z2BC59_9TELE</name>
<comment type="similarity">
    <text evidence="1">Belongs to the carbohydrate kinase PfkB family.</text>
</comment>
<evidence type="ECO:0000313" key="15">
    <source>
        <dbReference type="Proteomes" id="UP000516260"/>
    </source>
</evidence>
<dbReference type="Gene3D" id="3.40.1190.20">
    <property type="match status" value="1"/>
</dbReference>
<keyword evidence="6" id="KW-0067">ATP-binding</keyword>
<evidence type="ECO:0000256" key="10">
    <source>
        <dbReference type="ARBA" id="ARBA00066426"/>
    </source>
</evidence>
<dbReference type="InterPro" id="IPR052562">
    <property type="entry name" value="Ketohexokinase-related"/>
</dbReference>
<evidence type="ECO:0000256" key="12">
    <source>
        <dbReference type="ARBA" id="ARBA00079845"/>
    </source>
</evidence>
<evidence type="ECO:0000256" key="6">
    <source>
        <dbReference type="ARBA" id="ARBA00022840"/>
    </source>
</evidence>
<keyword evidence="4" id="KW-0547">Nucleotide-binding</keyword>
<dbReference type="SUPFAM" id="SSF53613">
    <property type="entry name" value="Ribokinase-like"/>
    <property type="match status" value="1"/>
</dbReference>
<dbReference type="CDD" id="cd01939">
    <property type="entry name" value="Ketohexokinase"/>
    <property type="match status" value="1"/>
</dbReference>
<keyword evidence="15" id="KW-1185">Reference proteome</keyword>
<protein>
    <recommendedName>
        <fullName evidence="11">Ketohexokinase</fullName>
        <ecNumber evidence="10">2.7.1.3</ecNumber>
    </recommendedName>
    <alternativeName>
        <fullName evidence="12">Hepatic fructokinase</fullName>
    </alternativeName>
</protein>
<dbReference type="Proteomes" id="UP000516260">
    <property type="component" value="Chromosome 5"/>
</dbReference>
<dbReference type="AlphaFoldDB" id="A0A4Z2BC59"/>
<dbReference type="GO" id="GO:0006753">
    <property type="term" value="P:nucleoside phosphate metabolic process"/>
    <property type="evidence" value="ECO:0007669"/>
    <property type="project" value="UniProtKB-ARBA"/>
</dbReference>
<dbReference type="FunFam" id="3.40.1190.20:FF:000018">
    <property type="entry name" value="Ketohexokinase"/>
    <property type="match status" value="1"/>
</dbReference>
<reference evidence="14 15" key="1">
    <citation type="submission" date="2019-04" db="EMBL/GenBank/DDBJ databases">
        <title>The sequence and de novo assembly of Takifugu bimaculatus genome using PacBio and Hi-C technologies.</title>
        <authorList>
            <person name="Xu P."/>
            <person name="Liu B."/>
            <person name="Zhou Z."/>
        </authorList>
    </citation>
    <scope>NUCLEOTIDE SEQUENCE [LARGE SCALE GENOMIC DNA]</scope>
    <source>
        <strain evidence="14">TB-2018</strain>
        <tissue evidence="14">Muscle</tissue>
    </source>
</reference>
<evidence type="ECO:0000256" key="4">
    <source>
        <dbReference type="ARBA" id="ARBA00022741"/>
    </source>
</evidence>
<accession>A0A4Z2BC59</accession>
<dbReference type="GO" id="GO:0004454">
    <property type="term" value="F:ketohexokinase activity"/>
    <property type="evidence" value="ECO:0007669"/>
    <property type="project" value="UniProtKB-EC"/>
</dbReference>
<evidence type="ECO:0000313" key="14">
    <source>
        <dbReference type="EMBL" id="TNM89238.1"/>
    </source>
</evidence>